<gene>
    <name evidence="12" type="ORF">ENG47_07155</name>
</gene>
<keyword evidence="9 10" id="KW-0472">Membrane</keyword>
<keyword evidence="8 10" id="KW-1133">Transmembrane helix</keyword>
<dbReference type="PANTHER" id="PTHR33446">
    <property type="entry name" value="PROTEIN TONB-RELATED"/>
    <property type="match status" value="1"/>
</dbReference>
<comment type="caution">
    <text evidence="12">The sequence shown here is derived from an EMBL/GenBank/DDBJ whole genome shotgun (WGS) entry which is preliminary data.</text>
</comment>
<dbReference type="PROSITE" id="PS52015">
    <property type="entry name" value="TONB_CTD"/>
    <property type="match status" value="1"/>
</dbReference>
<evidence type="ECO:0000259" key="11">
    <source>
        <dbReference type="PROSITE" id="PS52015"/>
    </source>
</evidence>
<evidence type="ECO:0000256" key="2">
    <source>
        <dbReference type="ARBA" id="ARBA00006555"/>
    </source>
</evidence>
<evidence type="ECO:0000256" key="1">
    <source>
        <dbReference type="ARBA" id="ARBA00004383"/>
    </source>
</evidence>
<dbReference type="GO" id="GO:0015031">
    <property type="term" value="P:protein transport"/>
    <property type="evidence" value="ECO:0007669"/>
    <property type="project" value="UniProtKB-KW"/>
</dbReference>
<dbReference type="SUPFAM" id="SSF74653">
    <property type="entry name" value="TolA/TonB C-terminal domain"/>
    <property type="match status" value="1"/>
</dbReference>
<dbReference type="InterPro" id="IPR006260">
    <property type="entry name" value="TonB/TolA_C"/>
</dbReference>
<reference evidence="12" key="1">
    <citation type="journal article" date="2020" name="mSystems">
        <title>Genome- and Community-Level Interaction Insights into Carbon Utilization and Element Cycling Functions of Hydrothermarchaeota in Hydrothermal Sediment.</title>
        <authorList>
            <person name="Zhou Z."/>
            <person name="Liu Y."/>
            <person name="Xu W."/>
            <person name="Pan J."/>
            <person name="Luo Z.H."/>
            <person name="Li M."/>
        </authorList>
    </citation>
    <scope>NUCLEOTIDE SEQUENCE [LARGE SCALE GENOMIC DNA]</scope>
    <source>
        <strain evidence="12">HyVt-219</strain>
    </source>
</reference>
<feature type="transmembrane region" description="Helical" evidence="10">
    <location>
        <begin position="6"/>
        <end position="28"/>
    </location>
</feature>
<evidence type="ECO:0000256" key="6">
    <source>
        <dbReference type="ARBA" id="ARBA00022692"/>
    </source>
</evidence>
<dbReference type="InterPro" id="IPR037682">
    <property type="entry name" value="TonB_C"/>
</dbReference>
<dbReference type="AlphaFoldDB" id="A0A7V0N1K9"/>
<accession>A0A7V0N1K9</accession>
<keyword evidence="3" id="KW-0813">Transport</keyword>
<sequence length="270" mass="30096">MVKKDFFKLGLLISVGAHFSLLVFFPTWRIYISPPKPKIIPVALIDVKLATKAKKAPPPPPSQKKVVEKKVASKVLPVKITPQPSENLPVVAPRVRSKGKIRVPFPSPRLKPAITQRKIVTAFKEEKEVKKLPLGSPVNPGLPAKIPSPVYGKIPSFTPSTGTEKKGKLAITGEQESPIKFRGLGTRKIERKVMPRYPKEMEKRGIGGEGEVRVYVAPTGEVLSVEIVQTSGWIAFDEEIRNTLYKWRFSPINENVVMSYPAIFKFTLKK</sequence>
<protein>
    <submittedName>
        <fullName evidence="12">TonB family protein</fullName>
    </submittedName>
</protein>
<dbReference type="GO" id="GO:0005886">
    <property type="term" value="C:plasma membrane"/>
    <property type="evidence" value="ECO:0007669"/>
    <property type="project" value="UniProtKB-SubCell"/>
</dbReference>
<feature type="domain" description="TonB C-terminal" evidence="11">
    <location>
        <begin position="182"/>
        <end position="270"/>
    </location>
</feature>
<keyword evidence="6 10" id="KW-0812">Transmembrane</keyword>
<dbReference type="GO" id="GO:0055085">
    <property type="term" value="P:transmembrane transport"/>
    <property type="evidence" value="ECO:0007669"/>
    <property type="project" value="InterPro"/>
</dbReference>
<keyword evidence="5" id="KW-0997">Cell inner membrane</keyword>
<evidence type="ECO:0000256" key="3">
    <source>
        <dbReference type="ARBA" id="ARBA00022448"/>
    </source>
</evidence>
<dbReference type="EMBL" id="DRBC01000434">
    <property type="protein sequence ID" value="HDN85513.1"/>
    <property type="molecule type" value="Genomic_DNA"/>
</dbReference>
<proteinExistence type="inferred from homology"/>
<comment type="subcellular location">
    <subcellularLocation>
        <location evidence="1">Cell inner membrane</location>
        <topology evidence="1">Single-pass membrane protein</topology>
        <orientation evidence="1">Periplasmic side</orientation>
    </subcellularLocation>
</comment>
<evidence type="ECO:0000256" key="4">
    <source>
        <dbReference type="ARBA" id="ARBA00022475"/>
    </source>
</evidence>
<organism evidence="12">
    <name type="scientific">Aerophobetes bacterium</name>
    <dbReference type="NCBI Taxonomy" id="2030807"/>
    <lineage>
        <taxon>Bacteria</taxon>
        <taxon>Candidatus Aerophobota</taxon>
    </lineage>
</organism>
<dbReference type="Proteomes" id="UP000885660">
    <property type="component" value="Unassembled WGS sequence"/>
</dbReference>
<name>A0A7V0N1K9_UNCAE</name>
<dbReference type="Pfam" id="PF03544">
    <property type="entry name" value="TonB_C"/>
    <property type="match status" value="1"/>
</dbReference>
<evidence type="ECO:0000256" key="7">
    <source>
        <dbReference type="ARBA" id="ARBA00022927"/>
    </source>
</evidence>
<evidence type="ECO:0000256" key="8">
    <source>
        <dbReference type="ARBA" id="ARBA00022989"/>
    </source>
</evidence>
<evidence type="ECO:0000256" key="5">
    <source>
        <dbReference type="ARBA" id="ARBA00022519"/>
    </source>
</evidence>
<evidence type="ECO:0000256" key="10">
    <source>
        <dbReference type="SAM" id="Phobius"/>
    </source>
</evidence>
<evidence type="ECO:0000256" key="9">
    <source>
        <dbReference type="ARBA" id="ARBA00023136"/>
    </source>
</evidence>
<dbReference type="NCBIfam" id="TIGR01352">
    <property type="entry name" value="tonB_Cterm"/>
    <property type="match status" value="1"/>
</dbReference>
<keyword evidence="4" id="KW-1003">Cell membrane</keyword>
<dbReference type="InterPro" id="IPR051045">
    <property type="entry name" value="TonB-dependent_transducer"/>
</dbReference>
<comment type="similarity">
    <text evidence="2">Belongs to the TonB family.</text>
</comment>
<evidence type="ECO:0000313" key="12">
    <source>
        <dbReference type="EMBL" id="HDN85513.1"/>
    </source>
</evidence>
<dbReference type="Gene3D" id="3.30.2420.10">
    <property type="entry name" value="TonB"/>
    <property type="match status" value="1"/>
</dbReference>
<keyword evidence="7" id="KW-0653">Protein transport</keyword>